<dbReference type="KEGG" id="tca:100142420"/>
<protein>
    <submittedName>
        <fullName evidence="2">DnaJ homolog subfamily C member 30-like Protein</fullName>
    </submittedName>
</protein>
<accession>D2A3L8</accession>
<dbReference type="PROSITE" id="PS00636">
    <property type="entry name" value="DNAJ_1"/>
    <property type="match status" value="1"/>
</dbReference>
<organism evidence="2 3">
    <name type="scientific">Tribolium castaneum</name>
    <name type="common">Red flour beetle</name>
    <dbReference type="NCBI Taxonomy" id="7070"/>
    <lineage>
        <taxon>Eukaryota</taxon>
        <taxon>Metazoa</taxon>
        <taxon>Ecdysozoa</taxon>
        <taxon>Arthropoda</taxon>
        <taxon>Hexapoda</taxon>
        <taxon>Insecta</taxon>
        <taxon>Pterygota</taxon>
        <taxon>Neoptera</taxon>
        <taxon>Endopterygota</taxon>
        <taxon>Coleoptera</taxon>
        <taxon>Polyphaga</taxon>
        <taxon>Cucujiformia</taxon>
        <taxon>Tenebrionidae</taxon>
        <taxon>Tenebrionidae incertae sedis</taxon>
        <taxon>Tribolium</taxon>
    </lineage>
</organism>
<reference evidence="2 3" key="2">
    <citation type="journal article" date="2010" name="Nucleic Acids Res.">
        <title>BeetleBase in 2010: revisions to provide comprehensive genomic information for Tribolium castaneum.</title>
        <authorList>
            <person name="Kim H.S."/>
            <person name="Murphy T."/>
            <person name="Xia J."/>
            <person name="Caragea D."/>
            <person name="Park Y."/>
            <person name="Beeman R.W."/>
            <person name="Lorenzen M.D."/>
            <person name="Butcher S."/>
            <person name="Manak J.R."/>
            <person name="Brown S.J."/>
        </authorList>
    </citation>
    <scope>GENOME REANNOTATION</scope>
    <source>
        <strain evidence="2 3">Georgia GA2</strain>
    </source>
</reference>
<dbReference type="InterPro" id="IPR053025">
    <property type="entry name" value="Mito_ATP_Synthase-Asso"/>
</dbReference>
<dbReference type="Gene3D" id="1.10.287.110">
    <property type="entry name" value="DnaJ domain"/>
    <property type="match status" value="1"/>
</dbReference>
<dbReference type="Proteomes" id="UP000007266">
    <property type="component" value="Linkage group 6"/>
</dbReference>
<dbReference type="InterPro" id="IPR001623">
    <property type="entry name" value="DnaJ_domain"/>
</dbReference>
<gene>
    <name evidence="2" type="primary">AUGUSTUS-3.0.2_15709</name>
    <name evidence="2" type="ORF">TcasGA2_TC015709</name>
</gene>
<dbReference type="PANTHER" id="PTHR44873">
    <property type="entry name" value="DNAJ HOMOLOG SUBFAMILY C MEMBER 30, MITOCHONDRIAL"/>
    <property type="match status" value="1"/>
</dbReference>
<dbReference type="AlphaFoldDB" id="D2A3L8"/>
<dbReference type="PROSITE" id="PS50076">
    <property type="entry name" value="DNAJ_2"/>
    <property type="match status" value="1"/>
</dbReference>
<dbReference type="SMART" id="SM00271">
    <property type="entry name" value="DnaJ"/>
    <property type="match status" value="1"/>
</dbReference>
<dbReference type="SUPFAM" id="SSF46565">
    <property type="entry name" value="Chaperone J-domain"/>
    <property type="match status" value="1"/>
</dbReference>
<dbReference type="Pfam" id="PF00226">
    <property type="entry name" value="DnaJ"/>
    <property type="match status" value="1"/>
</dbReference>
<dbReference type="FunCoup" id="D2A3L8">
    <property type="interactions" value="589"/>
</dbReference>
<dbReference type="InterPro" id="IPR036869">
    <property type="entry name" value="J_dom_sf"/>
</dbReference>
<dbReference type="PRINTS" id="PR00625">
    <property type="entry name" value="JDOMAIN"/>
</dbReference>
<dbReference type="eggNOG" id="KOG0714">
    <property type="taxonomic scope" value="Eukaryota"/>
</dbReference>
<name>D2A3L8_TRICA</name>
<sequence>MYPSRSYIWFLGPQLRKFHTSFFLRSTKGKSHYDSLGISSKATQADVKSAYYKLSKVYHPDRNKDSDDAAQKFRDITEAYEVLGNVKSRKLYDRGLYFEGVTSGVVRDDPPLNKFYKSRDTQSRPPSEYGRTTVYDFDEWSKAHYGATFQNTLRFKAREKMKMKREKELAEHVKTEKLVLMTVLFAIMAAYVFYEDNDDPNRVVIFGEHIIDKSKTDK</sequence>
<dbReference type="HOGENOM" id="CLU_104327_0_0_1"/>
<feature type="domain" description="J" evidence="1">
    <location>
        <begin position="31"/>
        <end position="96"/>
    </location>
</feature>
<dbReference type="InterPro" id="IPR018253">
    <property type="entry name" value="DnaJ_domain_CS"/>
</dbReference>
<dbReference type="OMA" id="ANRTMFD"/>
<dbReference type="OrthoDB" id="291007at2759"/>
<dbReference type="CDD" id="cd06257">
    <property type="entry name" value="DnaJ"/>
    <property type="match status" value="1"/>
</dbReference>
<proteinExistence type="predicted"/>
<reference evidence="2 3" key="1">
    <citation type="journal article" date="2008" name="Nature">
        <title>The genome of the model beetle and pest Tribolium castaneum.</title>
        <authorList>
            <consortium name="Tribolium Genome Sequencing Consortium"/>
            <person name="Richards S."/>
            <person name="Gibbs R.A."/>
            <person name="Weinstock G.M."/>
            <person name="Brown S.J."/>
            <person name="Denell R."/>
            <person name="Beeman R.W."/>
            <person name="Gibbs R."/>
            <person name="Beeman R.W."/>
            <person name="Brown S.J."/>
            <person name="Bucher G."/>
            <person name="Friedrich M."/>
            <person name="Grimmelikhuijzen C.J."/>
            <person name="Klingler M."/>
            <person name="Lorenzen M."/>
            <person name="Richards S."/>
            <person name="Roth S."/>
            <person name="Schroder R."/>
            <person name="Tautz D."/>
            <person name="Zdobnov E.M."/>
            <person name="Muzny D."/>
            <person name="Gibbs R.A."/>
            <person name="Weinstock G.M."/>
            <person name="Attaway T."/>
            <person name="Bell S."/>
            <person name="Buhay C.J."/>
            <person name="Chandrabose M.N."/>
            <person name="Chavez D."/>
            <person name="Clerk-Blankenburg K.P."/>
            <person name="Cree A."/>
            <person name="Dao M."/>
            <person name="Davis C."/>
            <person name="Chacko J."/>
            <person name="Dinh H."/>
            <person name="Dugan-Rocha S."/>
            <person name="Fowler G."/>
            <person name="Garner T.T."/>
            <person name="Garnes J."/>
            <person name="Gnirke A."/>
            <person name="Hawes A."/>
            <person name="Hernandez J."/>
            <person name="Hines S."/>
            <person name="Holder M."/>
            <person name="Hume J."/>
            <person name="Jhangiani S.N."/>
            <person name="Joshi V."/>
            <person name="Khan Z.M."/>
            <person name="Jackson L."/>
            <person name="Kovar C."/>
            <person name="Kowis A."/>
            <person name="Lee S."/>
            <person name="Lewis L.R."/>
            <person name="Margolis J."/>
            <person name="Morgan M."/>
            <person name="Nazareth L.V."/>
            <person name="Nguyen N."/>
            <person name="Okwuonu G."/>
            <person name="Parker D."/>
            <person name="Richards S."/>
            <person name="Ruiz S.J."/>
            <person name="Santibanez J."/>
            <person name="Savard J."/>
            <person name="Scherer S.E."/>
            <person name="Schneider B."/>
            <person name="Sodergren E."/>
            <person name="Tautz D."/>
            <person name="Vattahil S."/>
            <person name="Villasana D."/>
            <person name="White C.S."/>
            <person name="Wright R."/>
            <person name="Park Y."/>
            <person name="Beeman R.W."/>
            <person name="Lord J."/>
            <person name="Oppert B."/>
            <person name="Lorenzen M."/>
            <person name="Brown S."/>
            <person name="Wang L."/>
            <person name="Savard J."/>
            <person name="Tautz D."/>
            <person name="Richards S."/>
            <person name="Weinstock G."/>
            <person name="Gibbs R.A."/>
            <person name="Liu Y."/>
            <person name="Worley K."/>
            <person name="Weinstock G."/>
            <person name="Elsik C.G."/>
            <person name="Reese J.T."/>
            <person name="Elhaik E."/>
            <person name="Landan G."/>
            <person name="Graur D."/>
            <person name="Arensburger P."/>
            <person name="Atkinson P."/>
            <person name="Beeman R.W."/>
            <person name="Beidler J."/>
            <person name="Brown S.J."/>
            <person name="Demuth J.P."/>
            <person name="Drury D.W."/>
            <person name="Du Y.Z."/>
            <person name="Fujiwara H."/>
            <person name="Lorenzen M."/>
            <person name="Maselli V."/>
            <person name="Osanai M."/>
            <person name="Park Y."/>
            <person name="Robertson H.M."/>
            <person name="Tu Z."/>
            <person name="Wang J.J."/>
            <person name="Wang S."/>
            <person name="Richards S."/>
            <person name="Song H."/>
            <person name="Zhang L."/>
            <person name="Sodergren E."/>
            <person name="Werner D."/>
            <person name="Stanke M."/>
            <person name="Morgenstern B."/>
            <person name="Solovyev V."/>
            <person name="Kosarev P."/>
            <person name="Brown G."/>
            <person name="Chen H.C."/>
            <person name="Ermolaeva O."/>
            <person name="Hlavina W."/>
            <person name="Kapustin Y."/>
            <person name="Kiryutin B."/>
            <person name="Kitts P."/>
            <person name="Maglott D."/>
            <person name="Pruitt K."/>
            <person name="Sapojnikov V."/>
            <person name="Souvorov A."/>
            <person name="Mackey A.J."/>
            <person name="Waterhouse R.M."/>
            <person name="Wyder S."/>
            <person name="Zdobnov E.M."/>
            <person name="Zdobnov E.M."/>
            <person name="Wyder S."/>
            <person name="Kriventseva E.V."/>
            <person name="Kadowaki T."/>
            <person name="Bork P."/>
            <person name="Aranda M."/>
            <person name="Bao R."/>
            <person name="Beermann A."/>
            <person name="Berns N."/>
            <person name="Bolognesi R."/>
            <person name="Bonneton F."/>
            <person name="Bopp D."/>
            <person name="Brown S.J."/>
            <person name="Bucher G."/>
            <person name="Butts T."/>
            <person name="Chaumot A."/>
            <person name="Denell R.E."/>
            <person name="Ferrier D.E."/>
            <person name="Friedrich M."/>
            <person name="Gordon C.M."/>
            <person name="Jindra M."/>
            <person name="Klingler M."/>
            <person name="Lan Q."/>
            <person name="Lattorff H.M."/>
            <person name="Laudet V."/>
            <person name="von Levetsow C."/>
            <person name="Liu Z."/>
            <person name="Lutz R."/>
            <person name="Lynch J.A."/>
            <person name="da Fonseca R.N."/>
            <person name="Posnien N."/>
            <person name="Reuter R."/>
            <person name="Roth S."/>
            <person name="Savard J."/>
            <person name="Schinko J.B."/>
            <person name="Schmitt C."/>
            <person name="Schoppmeier M."/>
            <person name="Schroder R."/>
            <person name="Shippy T.D."/>
            <person name="Simonnet F."/>
            <person name="Marques-Souza H."/>
            <person name="Tautz D."/>
            <person name="Tomoyasu Y."/>
            <person name="Trauner J."/>
            <person name="Van der Zee M."/>
            <person name="Vervoort M."/>
            <person name="Wittkopp N."/>
            <person name="Wimmer E.A."/>
            <person name="Yang X."/>
            <person name="Jones A.K."/>
            <person name="Sattelle D.B."/>
            <person name="Ebert P.R."/>
            <person name="Nelson D."/>
            <person name="Scott J.G."/>
            <person name="Beeman R.W."/>
            <person name="Muthukrishnan S."/>
            <person name="Kramer K.J."/>
            <person name="Arakane Y."/>
            <person name="Beeman R.W."/>
            <person name="Zhu Q."/>
            <person name="Hogenkamp D."/>
            <person name="Dixit R."/>
            <person name="Oppert B."/>
            <person name="Jiang H."/>
            <person name="Zou Z."/>
            <person name="Marshall J."/>
            <person name="Elpidina E."/>
            <person name="Vinokurov K."/>
            <person name="Oppert C."/>
            <person name="Zou Z."/>
            <person name="Evans J."/>
            <person name="Lu Z."/>
            <person name="Zhao P."/>
            <person name="Sumathipala N."/>
            <person name="Altincicek B."/>
            <person name="Vilcinskas A."/>
            <person name="Williams M."/>
            <person name="Hultmark D."/>
            <person name="Hetru C."/>
            <person name="Jiang H."/>
            <person name="Grimmelikhuijzen C.J."/>
            <person name="Hauser F."/>
            <person name="Cazzamali G."/>
            <person name="Williamson M."/>
            <person name="Park Y."/>
            <person name="Li B."/>
            <person name="Tanaka Y."/>
            <person name="Predel R."/>
            <person name="Neupert S."/>
            <person name="Schachtner J."/>
            <person name="Verleyen P."/>
            <person name="Raible F."/>
            <person name="Bork P."/>
            <person name="Friedrich M."/>
            <person name="Walden K.K."/>
            <person name="Robertson H.M."/>
            <person name="Angeli S."/>
            <person name="Foret S."/>
            <person name="Bucher G."/>
            <person name="Schuetz S."/>
            <person name="Maleszka R."/>
            <person name="Wimmer E.A."/>
            <person name="Beeman R.W."/>
            <person name="Lorenzen M."/>
            <person name="Tomoyasu Y."/>
            <person name="Miller S.C."/>
            <person name="Grossmann D."/>
            <person name="Bucher G."/>
        </authorList>
    </citation>
    <scope>NUCLEOTIDE SEQUENCE [LARGE SCALE GENOMIC DNA]</scope>
    <source>
        <strain evidence="2 3">Georgia GA2</strain>
    </source>
</reference>
<keyword evidence="3" id="KW-1185">Reference proteome</keyword>
<evidence type="ECO:0000259" key="1">
    <source>
        <dbReference type="PROSITE" id="PS50076"/>
    </source>
</evidence>
<dbReference type="PhylomeDB" id="D2A3L8"/>
<dbReference type="STRING" id="7070.D2A3L8"/>
<evidence type="ECO:0000313" key="3">
    <source>
        <dbReference type="Proteomes" id="UP000007266"/>
    </source>
</evidence>
<dbReference type="PANTHER" id="PTHR44873:SF1">
    <property type="entry name" value="DNAJ HOMOLOG SUBFAMILY C MEMBER 30, MITOCHONDRIAL"/>
    <property type="match status" value="1"/>
</dbReference>
<dbReference type="InParanoid" id="D2A3L8"/>
<dbReference type="EMBL" id="KQ971348">
    <property type="protein sequence ID" value="EFA05522.1"/>
    <property type="molecule type" value="Genomic_DNA"/>
</dbReference>
<evidence type="ECO:0000313" key="2">
    <source>
        <dbReference type="EMBL" id="EFA05522.1"/>
    </source>
</evidence>